<dbReference type="EMBL" id="KI669459">
    <property type="protein sequence ID" value="OCF61037.1"/>
    <property type="molecule type" value="Genomic_DNA"/>
</dbReference>
<keyword evidence="5" id="KW-1185">Reference proteome</keyword>
<reference evidence="5" key="2">
    <citation type="submission" date="2013-12" db="EMBL/GenBank/DDBJ databases">
        <title>Evolution of pathogenesis and genome organization in the Tremellales.</title>
        <authorList>
            <person name="Cuomo C."/>
            <person name="Litvintseva A."/>
            <person name="Heitman J."/>
            <person name="Chen Y."/>
            <person name="Sun S."/>
            <person name="Springer D."/>
            <person name="Dromer F."/>
            <person name="Young S."/>
            <person name="Zeng Q."/>
            <person name="Chapman S."/>
            <person name="Gujja S."/>
            <person name="Saif S."/>
            <person name="Birren B."/>
        </authorList>
    </citation>
    <scope>NUCLEOTIDE SEQUENCE [LARGE SCALE GENOMIC DNA]</scope>
    <source>
        <strain evidence="5">CBS 10435</strain>
    </source>
</reference>
<gene>
    <name evidence="4" type="ORF">L486_00681</name>
</gene>
<evidence type="ECO:0000259" key="3">
    <source>
        <dbReference type="Pfam" id="PF07110"/>
    </source>
</evidence>
<evidence type="ECO:0000313" key="5">
    <source>
        <dbReference type="Proteomes" id="UP000092583"/>
    </source>
</evidence>
<evidence type="ECO:0000256" key="2">
    <source>
        <dbReference type="SAM" id="MobiDB-lite"/>
    </source>
</evidence>
<comment type="similarity">
    <text evidence="1">Belongs to the tpcK family.</text>
</comment>
<dbReference type="InterPro" id="IPR009799">
    <property type="entry name" value="EthD_dom"/>
</dbReference>
<dbReference type="InterPro" id="IPR011008">
    <property type="entry name" value="Dimeric_a/b-barrel"/>
</dbReference>
<organism evidence="4 5">
    <name type="scientific">Kwoniella mangroviensis CBS 10435</name>
    <dbReference type="NCBI Taxonomy" id="1331196"/>
    <lineage>
        <taxon>Eukaryota</taxon>
        <taxon>Fungi</taxon>
        <taxon>Dikarya</taxon>
        <taxon>Basidiomycota</taxon>
        <taxon>Agaricomycotina</taxon>
        <taxon>Tremellomycetes</taxon>
        <taxon>Tremellales</taxon>
        <taxon>Cryptococcaceae</taxon>
        <taxon>Kwoniella</taxon>
    </lineage>
</organism>
<sequence length="150" mass="17007">MTNVQMRTNAITTNGHSTTTAPTHSEEPSYYGRLIVCRRRAGLGHDEYVRHYREVHYPLAIQMPNLLHYVQLPIEAAEDPSPAWDSVSLYVFPTAEHYYQAMQTEFASNLEEDSAYLMDQVQMQTFIVTVTGKYVASLGGKRWSASSQVS</sequence>
<evidence type="ECO:0000313" key="4">
    <source>
        <dbReference type="EMBL" id="OCF61037.1"/>
    </source>
</evidence>
<dbReference type="Gene3D" id="3.30.70.100">
    <property type="match status" value="1"/>
</dbReference>
<dbReference type="NCBIfam" id="TIGR02118">
    <property type="entry name" value="EthD family reductase"/>
    <property type="match status" value="1"/>
</dbReference>
<dbReference type="Pfam" id="PF07110">
    <property type="entry name" value="EthD"/>
    <property type="match status" value="1"/>
</dbReference>
<dbReference type="Proteomes" id="UP000092583">
    <property type="component" value="Unassembled WGS sequence"/>
</dbReference>
<protein>
    <recommendedName>
        <fullName evidence="3">EthD domain-containing protein</fullName>
    </recommendedName>
</protein>
<accession>A0A1B9IZS8</accession>
<evidence type="ECO:0000256" key="1">
    <source>
        <dbReference type="ARBA" id="ARBA00005986"/>
    </source>
</evidence>
<feature type="compositionally biased region" description="Polar residues" evidence="2">
    <location>
        <begin position="1"/>
        <end position="23"/>
    </location>
</feature>
<dbReference type="OrthoDB" id="10408442at2759"/>
<name>A0A1B9IZS8_9TREE</name>
<dbReference type="GO" id="GO:0016491">
    <property type="term" value="F:oxidoreductase activity"/>
    <property type="evidence" value="ECO:0007669"/>
    <property type="project" value="InterPro"/>
</dbReference>
<proteinExistence type="inferred from homology"/>
<dbReference type="SUPFAM" id="SSF54909">
    <property type="entry name" value="Dimeric alpha+beta barrel"/>
    <property type="match status" value="1"/>
</dbReference>
<reference evidence="4 5" key="1">
    <citation type="submission" date="2013-07" db="EMBL/GenBank/DDBJ databases">
        <title>The Genome Sequence of Kwoniella mangroviensis CBS10435.</title>
        <authorList>
            <consortium name="The Broad Institute Genome Sequencing Platform"/>
            <person name="Cuomo C."/>
            <person name="Litvintseva A."/>
            <person name="Chen Y."/>
            <person name="Heitman J."/>
            <person name="Sun S."/>
            <person name="Springer D."/>
            <person name="Dromer F."/>
            <person name="Young S.K."/>
            <person name="Zeng Q."/>
            <person name="Gargeya S."/>
            <person name="Fitzgerald M."/>
            <person name="Abouelleil A."/>
            <person name="Alvarado L."/>
            <person name="Berlin A.M."/>
            <person name="Chapman S.B."/>
            <person name="Dewar J."/>
            <person name="Goldberg J."/>
            <person name="Griggs A."/>
            <person name="Gujja S."/>
            <person name="Hansen M."/>
            <person name="Howarth C."/>
            <person name="Imamovic A."/>
            <person name="Larimer J."/>
            <person name="McCowan C."/>
            <person name="Murphy C."/>
            <person name="Pearson M."/>
            <person name="Priest M."/>
            <person name="Roberts A."/>
            <person name="Saif S."/>
            <person name="Shea T."/>
            <person name="Sykes S."/>
            <person name="Wortman J."/>
            <person name="Nusbaum C."/>
            <person name="Birren B."/>
        </authorList>
    </citation>
    <scope>NUCLEOTIDE SEQUENCE [LARGE SCALE GENOMIC DNA]</scope>
    <source>
        <strain evidence="4 5">CBS 10435</strain>
    </source>
</reference>
<dbReference type="AlphaFoldDB" id="A0A1B9IZS8"/>
<feature type="region of interest" description="Disordered" evidence="2">
    <location>
        <begin position="1"/>
        <end position="26"/>
    </location>
</feature>
<feature type="domain" description="EthD" evidence="3">
    <location>
        <begin position="41"/>
        <end position="119"/>
    </location>
</feature>